<evidence type="ECO:0000313" key="1">
    <source>
        <dbReference type="EMBL" id="OGZ18214.1"/>
    </source>
</evidence>
<comment type="caution">
    <text evidence="1">The sequence shown here is derived from an EMBL/GenBank/DDBJ whole genome shotgun (WGS) entry which is preliminary data.</text>
</comment>
<dbReference type="AlphaFoldDB" id="A0A1G2DXB0"/>
<accession>A0A1G2DXB0</accession>
<organism evidence="1 2">
    <name type="scientific">Candidatus Nealsonbacteria bacterium RBG_13_38_11</name>
    <dbReference type="NCBI Taxonomy" id="1801662"/>
    <lineage>
        <taxon>Bacteria</taxon>
        <taxon>Candidatus Nealsoniibacteriota</taxon>
    </lineage>
</organism>
<proteinExistence type="predicted"/>
<gene>
    <name evidence="1" type="ORF">A2Z68_00420</name>
</gene>
<evidence type="ECO:0000313" key="2">
    <source>
        <dbReference type="Proteomes" id="UP000176662"/>
    </source>
</evidence>
<reference evidence="1 2" key="1">
    <citation type="journal article" date="2016" name="Nat. Commun.">
        <title>Thousands of microbial genomes shed light on interconnected biogeochemical processes in an aquifer system.</title>
        <authorList>
            <person name="Anantharaman K."/>
            <person name="Brown C.T."/>
            <person name="Hug L.A."/>
            <person name="Sharon I."/>
            <person name="Castelle C.J."/>
            <person name="Probst A.J."/>
            <person name="Thomas B.C."/>
            <person name="Singh A."/>
            <person name="Wilkins M.J."/>
            <person name="Karaoz U."/>
            <person name="Brodie E.L."/>
            <person name="Williams K.H."/>
            <person name="Hubbard S.S."/>
            <person name="Banfield J.F."/>
        </authorList>
    </citation>
    <scope>NUCLEOTIDE SEQUENCE [LARGE SCALE GENOMIC DNA]</scope>
</reference>
<dbReference type="EMBL" id="MHLX01000047">
    <property type="protein sequence ID" value="OGZ18214.1"/>
    <property type="molecule type" value="Genomic_DNA"/>
</dbReference>
<sequence>MTFAIGLTKVKLGKEDEMQFFKVEVVHHDSTGCSIQYKKDITPEFLQTYIQTSLIREKDIKEQLAENESKVVVRPFCPWDCSGKHSFNLTKLDQSEIPKRSTVISI</sequence>
<protein>
    <submittedName>
        <fullName evidence="1">Uncharacterized protein</fullName>
    </submittedName>
</protein>
<name>A0A1G2DXB0_9BACT</name>
<dbReference type="Proteomes" id="UP000176662">
    <property type="component" value="Unassembled WGS sequence"/>
</dbReference>